<dbReference type="PIRSF" id="PIRSF018297">
    <property type="entry name" value="Doc"/>
    <property type="match status" value="1"/>
</dbReference>
<organism evidence="2 3">
    <name type="scientific">Thalassorhabdomicrobium marinisediminis</name>
    <dbReference type="NCBI Taxonomy" id="2170577"/>
    <lineage>
        <taxon>Bacteria</taxon>
        <taxon>Pseudomonadati</taxon>
        <taxon>Pseudomonadota</taxon>
        <taxon>Alphaproteobacteria</taxon>
        <taxon>Rhodobacterales</taxon>
        <taxon>Paracoccaceae</taxon>
        <taxon>Thalassorhabdomicrobium</taxon>
    </lineage>
</organism>
<dbReference type="Proteomes" id="UP000244817">
    <property type="component" value="Unassembled WGS sequence"/>
</dbReference>
<comment type="caution">
    <text evidence="2">The sequence shown here is derived from an EMBL/GenBank/DDBJ whole genome shotgun (WGS) entry which is preliminary data.</text>
</comment>
<dbReference type="InterPro" id="IPR006440">
    <property type="entry name" value="Doc"/>
</dbReference>
<dbReference type="NCBIfam" id="TIGR01550">
    <property type="entry name" value="DOC_P1"/>
    <property type="match status" value="1"/>
</dbReference>
<dbReference type="AlphaFoldDB" id="A0A2T7FW86"/>
<evidence type="ECO:0000259" key="1">
    <source>
        <dbReference type="PROSITE" id="PS51459"/>
    </source>
</evidence>
<dbReference type="SUPFAM" id="SSF140931">
    <property type="entry name" value="Fic-like"/>
    <property type="match status" value="1"/>
</dbReference>
<gene>
    <name evidence="2" type="ORF">DC363_11055</name>
</gene>
<sequence length="128" mass="13907">MTEPTWVSVTAAIAIHDRQISRHGGAAGLRDRGLLEGAIARPLNKWQYGVTDLFDLAAAYAFDIAKAQAFVDGNKRTALVSALSFLFANGRHVRHDTDATVTAIEDLARDAMTEPAFAEWLRSGARPL</sequence>
<dbReference type="OrthoDB" id="9802752at2"/>
<dbReference type="Pfam" id="PF02661">
    <property type="entry name" value="Fic"/>
    <property type="match status" value="1"/>
</dbReference>
<proteinExistence type="predicted"/>
<evidence type="ECO:0000313" key="2">
    <source>
        <dbReference type="EMBL" id="PVA06433.1"/>
    </source>
</evidence>
<accession>A0A2T7FW86</accession>
<feature type="domain" description="Fido" evidence="1">
    <location>
        <begin position="7"/>
        <end position="123"/>
    </location>
</feature>
<dbReference type="PANTHER" id="PTHR39426:SF1">
    <property type="entry name" value="HOMOLOGY TO DEATH-ON-CURING PROTEIN OF PHAGE P1"/>
    <property type="match status" value="1"/>
</dbReference>
<dbReference type="EMBL" id="QCYG01000006">
    <property type="protein sequence ID" value="PVA06433.1"/>
    <property type="molecule type" value="Genomic_DNA"/>
</dbReference>
<dbReference type="Gene3D" id="1.20.120.1870">
    <property type="entry name" value="Fic/DOC protein, Fido domain"/>
    <property type="match status" value="1"/>
</dbReference>
<name>A0A2T7FW86_9RHOB</name>
<dbReference type="InterPro" id="IPR053737">
    <property type="entry name" value="Type_II_TA_Toxin"/>
</dbReference>
<dbReference type="RefSeq" id="WP_108641213.1">
    <property type="nucleotide sequence ID" value="NZ_QCYG01000006.1"/>
</dbReference>
<reference evidence="2 3" key="1">
    <citation type="submission" date="2018-04" db="EMBL/GenBank/DDBJ databases">
        <title>Pelagivirga bohaiensis gen. nov., sp. nov., a bacterium isolated from the Bohai Sea.</title>
        <authorList>
            <person name="Ji X."/>
        </authorList>
    </citation>
    <scope>NUCLEOTIDE SEQUENCE [LARGE SCALE GENOMIC DNA]</scope>
    <source>
        <strain evidence="2 3">BH-SD16</strain>
    </source>
</reference>
<dbReference type="PROSITE" id="PS51459">
    <property type="entry name" value="FIDO"/>
    <property type="match status" value="1"/>
</dbReference>
<keyword evidence="3" id="KW-1185">Reference proteome</keyword>
<dbReference type="GO" id="GO:0016301">
    <property type="term" value="F:kinase activity"/>
    <property type="evidence" value="ECO:0007669"/>
    <property type="project" value="InterPro"/>
</dbReference>
<protein>
    <submittedName>
        <fullName evidence="2">Type II toxin-antitoxin system death-on-curing family toxin</fullName>
    </submittedName>
</protein>
<dbReference type="InterPro" id="IPR003812">
    <property type="entry name" value="Fido"/>
</dbReference>
<dbReference type="InterPro" id="IPR036597">
    <property type="entry name" value="Fido-like_dom_sf"/>
</dbReference>
<evidence type="ECO:0000313" key="3">
    <source>
        <dbReference type="Proteomes" id="UP000244817"/>
    </source>
</evidence>
<dbReference type="PANTHER" id="PTHR39426">
    <property type="entry name" value="HOMOLOGY TO DEATH-ON-CURING PROTEIN OF PHAGE P1"/>
    <property type="match status" value="1"/>
</dbReference>